<evidence type="ECO:0000313" key="1">
    <source>
        <dbReference type="EMBL" id="EGZ48889.1"/>
    </source>
</evidence>
<gene>
    <name evidence="1" type="ORF">HMPREF9370_0748</name>
</gene>
<dbReference type="HOGENOM" id="CLU_3236594_0_0_4"/>
<keyword evidence="2" id="KW-1185">Reference proteome</keyword>
<evidence type="ECO:0000313" key="2">
    <source>
        <dbReference type="Proteomes" id="UP000005336"/>
    </source>
</evidence>
<comment type="caution">
    <text evidence="1">The sequence shown here is derived from an EMBL/GenBank/DDBJ whole genome shotgun (WGS) entry which is preliminary data.</text>
</comment>
<dbReference type="PATRIC" id="fig|1030841.3.peg.736"/>
<dbReference type="EMBL" id="AGAZ01000032">
    <property type="protein sequence ID" value="EGZ48889.1"/>
    <property type="molecule type" value="Genomic_DNA"/>
</dbReference>
<dbReference type="AlphaFoldDB" id="G4CNT9"/>
<protein>
    <submittedName>
        <fullName evidence="1">Uncharacterized protein</fullName>
    </submittedName>
</protein>
<organism evidence="1 2">
    <name type="scientific">Neisseria wadsworthii 9715</name>
    <dbReference type="NCBI Taxonomy" id="1030841"/>
    <lineage>
        <taxon>Bacteria</taxon>
        <taxon>Pseudomonadati</taxon>
        <taxon>Pseudomonadota</taxon>
        <taxon>Betaproteobacteria</taxon>
        <taxon>Neisseriales</taxon>
        <taxon>Neisseriaceae</taxon>
        <taxon>Neisseria</taxon>
    </lineage>
</organism>
<name>G4CNT9_9NEIS</name>
<dbReference type="Proteomes" id="UP000005336">
    <property type="component" value="Unassembled WGS sequence"/>
</dbReference>
<reference evidence="1 2" key="1">
    <citation type="submission" date="2011-06" db="EMBL/GenBank/DDBJ databases">
        <authorList>
            <person name="Muzny D."/>
            <person name="Qin X."/>
            <person name="Deng J."/>
            <person name="Jiang H."/>
            <person name="Liu Y."/>
            <person name="Qu J."/>
            <person name="Song X.-Z."/>
            <person name="Zhang L."/>
            <person name="Thornton R."/>
            <person name="Coyle M."/>
            <person name="Francisco L."/>
            <person name="Jackson L."/>
            <person name="Javaid M."/>
            <person name="Korchina V."/>
            <person name="Kovar C."/>
            <person name="Mata R."/>
            <person name="Mathew T."/>
            <person name="Ngo R."/>
            <person name="Nguyen L."/>
            <person name="Nguyen N."/>
            <person name="Okwuonu G."/>
            <person name="Ongeri F."/>
            <person name="Pham C."/>
            <person name="Simmons D."/>
            <person name="Wilczek-Boney K."/>
            <person name="Hale W."/>
            <person name="Jakkamsetti A."/>
            <person name="Pham P."/>
            <person name="Ruth R."/>
            <person name="San Lucas F."/>
            <person name="Warren J."/>
            <person name="Zhang J."/>
            <person name="Zhao Z."/>
            <person name="Zhou C."/>
            <person name="Zhu D."/>
            <person name="Lee S."/>
            <person name="Bess C."/>
            <person name="Blankenburg K."/>
            <person name="Forbes L."/>
            <person name="Fu Q."/>
            <person name="Gubbala S."/>
            <person name="Hirani K."/>
            <person name="Jayaseelan J.C."/>
            <person name="Lara F."/>
            <person name="Munidasa M."/>
            <person name="Palculict T."/>
            <person name="Patil S."/>
            <person name="Pu L.-L."/>
            <person name="Saada N."/>
            <person name="Tang L."/>
            <person name="Weissenberger G."/>
            <person name="Zhu Y."/>
            <person name="Hemphill L."/>
            <person name="Shang Y."/>
            <person name="Youmans B."/>
            <person name="Ayvaz T."/>
            <person name="Ross M."/>
            <person name="Santibanez J."/>
            <person name="Aqrawi P."/>
            <person name="Gross S."/>
            <person name="Joshi V."/>
            <person name="Fowler G."/>
            <person name="Nazareth L."/>
            <person name="Reid J."/>
            <person name="Worley K."/>
            <person name="Petrosino J."/>
            <person name="Highlander S."/>
            <person name="Gibbs R."/>
        </authorList>
    </citation>
    <scope>NUCLEOTIDE SEQUENCE [LARGE SCALE GENOMIC DNA]</scope>
    <source>
        <strain evidence="1 2">9715</strain>
    </source>
</reference>
<sequence length="43" mass="5115">MPALQLIYIFQTGIKLSLETNVCLKNHPAAYHENHRHHRRHEP</sequence>
<proteinExistence type="predicted"/>
<accession>G4CNT9</accession>